<keyword evidence="5" id="KW-1185">Reference proteome</keyword>
<feature type="compositionally biased region" description="Polar residues" evidence="1">
    <location>
        <begin position="113"/>
        <end position="131"/>
    </location>
</feature>
<evidence type="ECO:0000313" key="4">
    <source>
        <dbReference type="EMBL" id="EFJ44797.1"/>
    </source>
</evidence>
<dbReference type="Pfam" id="PF14295">
    <property type="entry name" value="PAN_4"/>
    <property type="match status" value="2"/>
</dbReference>
<evidence type="ECO:0000313" key="5">
    <source>
        <dbReference type="Proteomes" id="UP000001058"/>
    </source>
</evidence>
<accession>D8U661</accession>
<dbReference type="PANTHER" id="PTHR46873">
    <property type="entry name" value="EXPRESSED PROTEIN"/>
    <property type="match status" value="1"/>
</dbReference>
<evidence type="ECO:0000256" key="2">
    <source>
        <dbReference type="SAM" id="SignalP"/>
    </source>
</evidence>
<reference evidence="4 5" key="1">
    <citation type="journal article" date="2010" name="Science">
        <title>Genomic analysis of organismal complexity in the multicellular green alga Volvox carteri.</title>
        <authorList>
            <person name="Prochnik S.E."/>
            <person name="Umen J."/>
            <person name="Nedelcu A.M."/>
            <person name="Hallmann A."/>
            <person name="Miller S.M."/>
            <person name="Nishii I."/>
            <person name="Ferris P."/>
            <person name="Kuo A."/>
            <person name="Mitros T."/>
            <person name="Fritz-Laylin L.K."/>
            <person name="Hellsten U."/>
            <person name="Chapman J."/>
            <person name="Simakov O."/>
            <person name="Rensing S.A."/>
            <person name="Terry A."/>
            <person name="Pangilinan J."/>
            <person name="Kapitonov V."/>
            <person name="Jurka J."/>
            <person name="Salamov A."/>
            <person name="Shapiro H."/>
            <person name="Schmutz J."/>
            <person name="Grimwood J."/>
            <person name="Lindquist E."/>
            <person name="Lucas S."/>
            <person name="Grigoriev I.V."/>
            <person name="Schmitt R."/>
            <person name="Kirk D."/>
            <person name="Rokhsar D.S."/>
        </authorList>
    </citation>
    <scope>NUCLEOTIDE SEQUENCE [LARGE SCALE GENOMIC DNA]</scope>
    <source>
        <strain evidence="5">f. Nagariensis / Eve</strain>
    </source>
</reference>
<feature type="signal peptide" evidence="2">
    <location>
        <begin position="1"/>
        <end position="24"/>
    </location>
</feature>
<dbReference type="Proteomes" id="UP000001058">
    <property type="component" value="Unassembled WGS sequence"/>
</dbReference>
<protein>
    <recommendedName>
        <fullName evidence="3">Apple domain-containing protein</fullName>
    </recommendedName>
</protein>
<sequence length="295" mass="31402">MSRSAPAFGALLLLMCTLPVRLHAAAPPASVVAVANRDAEGAIVLDADVSRNYQPTGTACRDSCLNTTGCNVWVWCGAVSGCAQAGSYTRDPSKFQQCWLKSDNVPKVGQFPRSKNSPDQATGWMSGTTAPGVNDAAPSPEQAYSCTCQADYTASGFRFKGVCAQNEGWGLSCPVDSSSCKDGTDSGLRGCPTMQPCTVLLDTDLQEDKVLRRPVLVSGDNNSADSAEDCCSQCASAQGCTIWTWCADPTGCDGERYRFRQCWLKQADPNNPQPKKGYGGSRGWISGVRLAWLPL</sequence>
<gene>
    <name evidence="4" type="ORF">VOLCADRAFT_94935</name>
</gene>
<feature type="region of interest" description="Disordered" evidence="1">
    <location>
        <begin position="109"/>
        <end position="132"/>
    </location>
</feature>
<dbReference type="InterPro" id="IPR003609">
    <property type="entry name" value="Pan_app"/>
</dbReference>
<dbReference type="OrthoDB" id="532449at2759"/>
<dbReference type="AlphaFoldDB" id="D8U661"/>
<feature type="domain" description="Apple" evidence="3">
    <location>
        <begin position="223"/>
        <end position="265"/>
    </location>
</feature>
<dbReference type="KEGG" id="vcn:VOLCADRAFT_94935"/>
<organism evidence="5">
    <name type="scientific">Volvox carteri f. nagariensis</name>
    <dbReference type="NCBI Taxonomy" id="3068"/>
    <lineage>
        <taxon>Eukaryota</taxon>
        <taxon>Viridiplantae</taxon>
        <taxon>Chlorophyta</taxon>
        <taxon>core chlorophytes</taxon>
        <taxon>Chlorophyceae</taxon>
        <taxon>CS clade</taxon>
        <taxon>Chlamydomonadales</taxon>
        <taxon>Volvocaceae</taxon>
        <taxon>Volvox</taxon>
    </lineage>
</organism>
<feature type="domain" description="Apple" evidence="3">
    <location>
        <begin position="54"/>
        <end position="101"/>
    </location>
</feature>
<evidence type="ECO:0000259" key="3">
    <source>
        <dbReference type="Pfam" id="PF14295"/>
    </source>
</evidence>
<dbReference type="GeneID" id="9617324"/>
<dbReference type="Gene3D" id="3.50.4.10">
    <property type="entry name" value="Hepatocyte Growth Factor"/>
    <property type="match status" value="2"/>
</dbReference>
<dbReference type="RefSeq" id="XP_002954080.1">
    <property type="nucleotide sequence ID" value="XM_002954034.1"/>
</dbReference>
<feature type="chain" id="PRO_5003124195" description="Apple domain-containing protein" evidence="2">
    <location>
        <begin position="25"/>
        <end position="295"/>
    </location>
</feature>
<proteinExistence type="predicted"/>
<evidence type="ECO:0000256" key="1">
    <source>
        <dbReference type="SAM" id="MobiDB-lite"/>
    </source>
</evidence>
<keyword evidence="2" id="KW-0732">Signal</keyword>
<dbReference type="PANTHER" id="PTHR46873:SF1">
    <property type="entry name" value="EXPRESSED PROTEIN"/>
    <property type="match status" value="1"/>
</dbReference>
<dbReference type="InParanoid" id="D8U661"/>
<dbReference type="EMBL" id="GL378361">
    <property type="protein sequence ID" value="EFJ44797.1"/>
    <property type="molecule type" value="Genomic_DNA"/>
</dbReference>
<name>D8U661_VOLCA</name>